<keyword evidence="2" id="KW-1185">Reference proteome</keyword>
<dbReference type="EMBL" id="MAHX01000013">
    <property type="protein sequence ID" value="OPC66213.1"/>
    <property type="molecule type" value="Genomic_DNA"/>
</dbReference>
<sequence length="264" mass="31221">MLKYAFLFCAFIVLSGQNARFVYKHSYLKDSLKPDAKTEDVTYLDVSPKGSFYYKYEEYKNDSVLQKMRKSNMLISQKTHYKTFIEKQYASPETDMYTNLIGSYYKIKEERPLKWEVLQEKSVYEGYNVQKASTFFAGRKWTAWFTNEIPISDGPYKFQGLPGLILKISDDKQQHKIELVKTSDVFIMFEKSDQQYIEIPAKKYNKLYQDNVKDPLLHLREKGIDPNTINKVFINGQEVNAKEYFKNGKIRFQKEENPIELVKE</sequence>
<comment type="caution">
    <text evidence="1">The sequence shown here is derived from an EMBL/GenBank/DDBJ whole genome shotgun (WGS) entry which is preliminary data.</text>
</comment>
<reference evidence="1 2" key="1">
    <citation type="submission" date="2016-06" db="EMBL/GenBank/DDBJ databases">
        <title>Revisiting the taxonomy of the Elizabethkingia Genus based on Whole-Genome Sequencing, Optical Mapping, and MALDI-TOF.</title>
        <authorList>
            <person name="Nicholson A.C."/>
        </authorList>
    </citation>
    <scope>NUCLEOTIDE SEQUENCE [LARGE SCALE GENOMIC DNA]</scope>
    <source>
        <strain evidence="1 2">G4070</strain>
    </source>
</reference>
<dbReference type="RefSeq" id="WP_078771762.1">
    <property type="nucleotide sequence ID" value="NZ_CBCSBR010000005.1"/>
</dbReference>
<dbReference type="AlphaFoldDB" id="A0A1T3MNL2"/>
<protein>
    <recommendedName>
        <fullName evidence="3">GLPGLI family protein</fullName>
    </recommendedName>
</protein>
<evidence type="ECO:0000313" key="1">
    <source>
        <dbReference type="EMBL" id="OPC66213.1"/>
    </source>
</evidence>
<dbReference type="Pfam" id="PF09697">
    <property type="entry name" value="Porph_ging"/>
    <property type="match status" value="1"/>
</dbReference>
<name>A0A1T3MNL2_9FLAO</name>
<evidence type="ECO:0000313" key="2">
    <source>
        <dbReference type="Proteomes" id="UP000190813"/>
    </source>
</evidence>
<evidence type="ECO:0008006" key="3">
    <source>
        <dbReference type="Google" id="ProtNLM"/>
    </source>
</evidence>
<dbReference type="Proteomes" id="UP000190813">
    <property type="component" value="Unassembled WGS sequence"/>
</dbReference>
<dbReference type="NCBIfam" id="TIGR01200">
    <property type="entry name" value="GLPGLI"/>
    <property type="match status" value="1"/>
</dbReference>
<proteinExistence type="predicted"/>
<accession>A0A1T3MNL2</accession>
<organism evidence="1 2">
    <name type="scientific">Elizabethkingia occulta</name>
    <dbReference type="NCBI Taxonomy" id="1867263"/>
    <lineage>
        <taxon>Bacteria</taxon>
        <taxon>Pseudomonadati</taxon>
        <taxon>Bacteroidota</taxon>
        <taxon>Flavobacteriia</taxon>
        <taxon>Flavobacteriales</taxon>
        <taxon>Weeksellaceae</taxon>
        <taxon>Elizabethkingia</taxon>
    </lineage>
</organism>
<gene>
    <name evidence="1" type="ORF">BAZ10_03025</name>
</gene>
<dbReference type="InterPro" id="IPR005901">
    <property type="entry name" value="GLPGLI"/>
</dbReference>